<dbReference type="EMBL" id="AHEN01000008">
    <property type="protein sequence ID" value="EJR03186.1"/>
    <property type="molecule type" value="Genomic_DNA"/>
</dbReference>
<gene>
    <name evidence="1" type="ORF">II3_01103</name>
</gene>
<comment type="caution">
    <text evidence="1">The sequence shown here is derived from an EMBL/GenBank/DDBJ whole genome shotgun (WGS) entry which is preliminary data.</text>
</comment>
<protein>
    <submittedName>
        <fullName evidence="1">Uncharacterized protein</fullName>
    </submittedName>
</protein>
<reference evidence="1 2" key="1">
    <citation type="submission" date="2012-04" db="EMBL/GenBank/DDBJ databases">
        <title>The Genome Sequence of Bacillus cereus MC67.</title>
        <authorList>
            <consortium name="The Broad Institute Genome Sequencing Platform"/>
            <consortium name="The Broad Institute Genome Sequencing Center for Infectious Disease"/>
            <person name="Feldgarden M."/>
            <person name="Van der Auwera G.A."/>
            <person name="Mahillon J."/>
            <person name="Duprez V."/>
            <person name="Timmery S."/>
            <person name="Mattelet C."/>
            <person name="Dierick K."/>
            <person name="Sun M."/>
            <person name="Yu Z."/>
            <person name="Zhu L."/>
            <person name="Hu X."/>
            <person name="Shank E.B."/>
            <person name="Swiecicka I."/>
            <person name="Hansen B.M."/>
            <person name="Andrup L."/>
            <person name="Young S.K."/>
            <person name="Zeng Q."/>
            <person name="Gargeya S."/>
            <person name="Fitzgerald M."/>
            <person name="Haas B."/>
            <person name="Abouelleil A."/>
            <person name="Alvarado L."/>
            <person name="Arachchi H.M."/>
            <person name="Berlin A."/>
            <person name="Chapman S.B."/>
            <person name="Goldberg J."/>
            <person name="Griggs A."/>
            <person name="Gujja S."/>
            <person name="Hansen M."/>
            <person name="Howarth C."/>
            <person name="Imamovic A."/>
            <person name="Larimer J."/>
            <person name="McCowen C."/>
            <person name="Montmayeur A."/>
            <person name="Murphy C."/>
            <person name="Neiman D."/>
            <person name="Pearson M."/>
            <person name="Priest M."/>
            <person name="Roberts A."/>
            <person name="Saif S."/>
            <person name="Shea T."/>
            <person name="Sisk P."/>
            <person name="Sykes S."/>
            <person name="Wortman J."/>
            <person name="Nusbaum C."/>
            <person name="Birren B."/>
        </authorList>
    </citation>
    <scope>NUCLEOTIDE SEQUENCE [LARGE SCALE GENOMIC DNA]</scope>
    <source>
        <strain evidence="1 2">MC67</strain>
    </source>
</reference>
<organism evidence="1 2">
    <name type="scientific">Bacillus cereus MC67</name>
    <dbReference type="NCBI Taxonomy" id="1053219"/>
    <lineage>
        <taxon>Bacteria</taxon>
        <taxon>Bacillati</taxon>
        <taxon>Bacillota</taxon>
        <taxon>Bacilli</taxon>
        <taxon>Bacillales</taxon>
        <taxon>Bacillaceae</taxon>
        <taxon>Bacillus</taxon>
        <taxon>Bacillus cereus group</taxon>
    </lineage>
</organism>
<evidence type="ECO:0000313" key="2">
    <source>
        <dbReference type="Proteomes" id="UP000006997"/>
    </source>
</evidence>
<proteinExistence type="predicted"/>
<dbReference type="AlphaFoldDB" id="J8FR77"/>
<sequence>MQLPKVRCWEINFLNLLLRWKTNGEPIFLYNFYYIWLHPYTYTPLRLLIMRAPTEHTTTRGATDSQPTRKRPTGIALRRPRLPRETLHPNKWYKLVTDSTEKLIGVPARSSSPLLHLTRIRPLVNIILIIQS</sequence>
<accession>J8FR77</accession>
<dbReference type="Proteomes" id="UP000006997">
    <property type="component" value="Unassembled WGS sequence"/>
</dbReference>
<evidence type="ECO:0000313" key="1">
    <source>
        <dbReference type="EMBL" id="EJR03186.1"/>
    </source>
</evidence>
<name>J8FR77_BACCE</name>
<dbReference type="HOGENOM" id="CLU_1912775_0_0_9"/>